<protein>
    <recommendedName>
        <fullName evidence="3">Enterochelin esterase</fullName>
    </recommendedName>
</protein>
<dbReference type="Pfam" id="PF00756">
    <property type="entry name" value="Esterase"/>
    <property type="match status" value="1"/>
</dbReference>
<dbReference type="AlphaFoldDB" id="A0A084H1R3"/>
<evidence type="ECO:0000313" key="1">
    <source>
        <dbReference type="EMBL" id="KEZ53525.1"/>
    </source>
</evidence>
<dbReference type="InterPro" id="IPR000801">
    <property type="entry name" value="Esterase-like"/>
</dbReference>
<keyword evidence="2" id="KW-1185">Reference proteome</keyword>
<evidence type="ECO:0008006" key="3">
    <source>
        <dbReference type="Google" id="ProtNLM"/>
    </source>
</evidence>
<comment type="caution">
    <text evidence="1">The sequence shown here is derived from an EMBL/GenBank/DDBJ whole genome shotgun (WGS) entry which is preliminary data.</text>
</comment>
<dbReference type="RefSeq" id="WP_029565167.1">
    <property type="nucleotide sequence ID" value="NZ_JNVC02000001.1"/>
</dbReference>
<dbReference type="InterPro" id="IPR050583">
    <property type="entry name" value="Mycobacterial_A85_antigen"/>
</dbReference>
<organism evidence="1 2">
    <name type="scientific">Metabacillus indicus</name>
    <name type="common">Bacillus indicus</name>
    <dbReference type="NCBI Taxonomy" id="246786"/>
    <lineage>
        <taxon>Bacteria</taxon>
        <taxon>Bacillati</taxon>
        <taxon>Bacillota</taxon>
        <taxon>Bacilli</taxon>
        <taxon>Bacillales</taxon>
        <taxon>Bacillaceae</taxon>
        <taxon>Metabacillus</taxon>
    </lineage>
</organism>
<dbReference type="SUPFAM" id="SSF53474">
    <property type="entry name" value="alpha/beta-Hydrolases"/>
    <property type="match status" value="1"/>
</dbReference>
<gene>
    <name evidence="1" type="ORF">GS18_0200585</name>
</gene>
<accession>A0A084H1R3</accession>
<dbReference type="STRING" id="246786.GS18_0200585"/>
<dbReference type="Gene3D" id="3.40.50.1820">
    <property type="entry name" value="alpha/beta hydrolase"/>
    <property type="match status" value="1"/>
</dbReference>
<dbReference type="PANTHER" id="PTHR48098">
    <property type="entry name" value="ENTEROCHELIN ESTERASE-RELATED"/>
    <property type="match status" value="1"/>
</dbReference>
<reference evidence="1 2" key="1">
    <citation type="journal article" date="2005" name="Int. J. Syst. Evol. Microbiol.">
        <title>Bacillus cibi sp. nov., isolated from jeotgal, a traditional Korean fermented seafood.</title>
        <authorList>
            <person name="Yoon J.H."/>
            <person name="Lee C.H."/>
            <person name="Oh T.K."/>
        </authorList>
    </citation>
    <scope>NUCLEOTIDE SEQUENCE [LARGE SCALE GENOMIC DNA]</scope>
    <source>
        <strain evidence="1 2">DSM 16189</strain>
    </source>
</reference>
<dbReference type="Proteomes" id="UP000028549">
    <property type="component" value="Unassembled WGS sequence"/>
</dbReference>
<dbReference type="PANTHER" id="PTHR48098:SF3">
    <property type="entry name" value="IRON(III) ENTEROBACTIN ESTERASE"/>
    <property type="match status" value="1"/>
</dbReference>
<name>A0A084H1R3_METID</name>
<dbReference type="InterPro" id="IPR029058">
    <property type="entry name" value="AB_hydrolase_fold"/>
</dbReference>
<proteinExistence type="predicted"/>
<evidence type="ECO:0000313" key="2">
    <source>
        <dbReference type="Proteomes" id="UP000028549"/>
    </source>
</evidence>
<sequence length="240" mass="27648">MTVKSGIVQETLLYSQELKEEMTLLIYLPKNYSPLYKYSLLIAQDGQDYFRLGRISRQAEELLSDSKMENVIIVGIPYRDVHDRREKYHPDGSRQSAYIRFLAHELVPFLDREFPTYQMGAGRALIGDSLAGTVSFMTALTYPHTFGKVIMQSPYSDDSVLKMVKECSSPELLSVYHQIGVNETEVKTTDGAEQDFLEPNRALHQAMTDRGIPVQYEEFEGDHKWTYWQPAIKKILQSMF</sequence>
<dbReference type="OrthoDB" id="9803578at2"/>
<dbReference type="EMBL" id="JNVC02000001">
    <property type="protein sequence ID" value="KEZ53525.1"/>
    <property type="molecule type" value="Genomic_DNA"/>
</dbReference>